<sequence length="446" mass="51605">MTSQTTPHSASSLRDEAEDITFALEIKCLIRQERPKSYHPTSQDEIRPFVPHLPDEIRDSMTDAEKKIQRSTWEAVAIALHTLPGIRATTSHQIKDQKLNHDDFWKTHWIVYKANSAVPPYLTFEDDDPNRPLLDTTAPDYDRYVWIPLEVCSPKLYWNQKDEALYCTGKVCEALTQRFGAISNHSCEVHVHIGRDDGLFYSLSSMKKLATLFWLSEPILRSLKNPRSRNFDHLYTWSCALRQHSRIALALEADRNLAGGRTIEDLYTGKPDDFDAFLERLGDSRGTGNTPEDNFHFVDEHCQALRAIWRASNHEELGRMLCGPDQKRRRLGFNFHSLAAEDERGRTSPRTIEFRFLEGFNDRDMVSGWVQVCIGLAKLAVDETEDRRFYKMVVLLLNMPEHCCMDAKFVAMMQQLRLPKETYEPLRRVIRRNYPPDSNNRTSSVA</sequence>
<keyword evidence="2" id="KW-1185">Reference proteome</keyword>
<protein>
    <submittedName>
        <fullName evidence="1">Uncharacterized protein</fullName>
    </submittedName>
</protein>
<dbReference type="Proteomes" id="UP000078559">
    <property type="component" value="Chromosome 5"/>
</dbReference>
<dbReference type="EMBL" id="CM003102">
    <property type="protein sequence ID" value="KUI69577.1"/>
    <property type="molecule type" value="Genomic_DNA"/>
</dbReference>
<dbReference type="PANTHER" id="PTHR36847:SF1">
    <property type="entry name" value="AMIDOLIGASE ENZYME"/>
    <property type="match status" value="1"/>
</dbReference>
<organism evidence="1 2">
    <name type="scientific">Cytospora mali</name>
    <name type="common">Apple Valsa canker fungus</name>
    <name type="synonym">Valsa mali</name>
    <dbReference type="NCBI Taxonomy" id="578113"/>
    <lineage>
        <taxon>Eukaryota</taxon>
        <taxon>Fungi</taxon>
        <taxon>Dikarya</taxon>
        <taxon>Ascomycota</taxon>
        <taxon>Pezizomycotina</taxon>
        <taxon>Sordariomycetes</taxon>
        <taxon>Sordariomycetidae</taxon>
        <taxon>Diaporthales</taxon>
        <taxon>Cytosporaceae</taxon>
        <taxon>Cytospora</taxon>
    </lineage>
</organism>
<dbReference type="InterPro" id="IPR022025">
    <property type="entry name" value="Amidoligase_2"/>
</dbReference>
<dbReference type="OrthoDB" id="412402at2759"/>
<evidence type="ECO:0000313" key="2">
    <source>
        <dbReference type="Proteomes" id="UP000078559"/>
    </source>
</evidence>
<dbReference type="PANTHER" id="PTHR36847">
    <property type="entry name" value="AMIDOLIGASE ENZYME"/>
    <property type="match status" value="1"/>
</dbReference>
<dbReference type="Pfam" id="PF12224">
    <property type="entry name" value="Amidoligase_2"/>
    <property type="match status" value="1"/>
</dbReference>
<proteinExistence type="predicted"/>
<gene>
    <name evidence="1" type="ORF">VM1G_05282</name>
</gene>
<name>A0A194VZX9_CYTMA</name>
<accession>A0A194VZX9</accession>
<reference evidence="1" key="1">
    <citation type="submission" date="2014-12" db="EMBL/GenBank/DDBJ databases">
        <title>Genome Sequence of Valsa Canker Pathogens Uncovers a Specific Adaption of Colonization on Woody Bark.</title>
        <authorList>
            <person name="Yin Z."/>
            <person name="Liu H."/>
            <person name="Gao X."/>
            <person name="Li Z."/>
            <person name="Song N."/>
            <person name="Ke X."/>
            <person name="Dai Q."/>
            <person name="Wu Y."/>
            <person name="Sun Y."/>
            <person name="Xu J.-R."/>
            <person name="Kang Z.K."/>
            <person name="Wang L."/>
            <person name="Huang L."/>
        </authorList>
    </citation>
    <scope>NUCLEOTIDE SEQUENCE [LARGE SCALE GENOMIC DNA]</scope>
    <source>
        <strain evidence="1">03-8</strain>
    </source>
</reference>
<evidence type="ECO:0000313" key="1">
    <source>
        <dbReference type="EMBL" id="KUI69577.1"/>
    </source>
</evidence>
<dbReference type="AlphaFoldDB" id="A0A194VZX9"/>